<dbReference type="GO" id="GO:0000976">
    <property type="term" value="F:transcription cis-regulatory region binding"/>
    <property type="evidence" value="ECO:0007669"/>
    <property type="project" value="TreeGrafter"/>
</dbReference>
<dbReference type="SUPFAM" id="SSF46785">
    <property type="entry name" value="Winged helix' DNA-binding domain"/>
    <property type="match status" value="1"/>
</dbReference>
<sequence length="307" mass="32850">MNPRQLKSFLAVIRHENLTRAAAEVNLAQSSLSDQIQALEEEVGAELFLRSRQGVVPTPAGAVLKTYAEEILALNDEAKAAVIAAAGNAEQSITLGTLETIAAERLAPWLSLFRKKNPDVGLKLKVGGSGELLAQLQQGSIDIAFTFDRGQQNQRFLTRRICSEPLVLIAGRDFQARPPPSLAALSTAPFVATETGCVYRHLFDAAFAEAHVAAPPIVTEADSIAAIVRLVASGTGYGLVPRLAVGPAVTRGNVVELPWPGKPPAASLVMMWRRRRVQPPALNLLLQSASEELSPLRPGDARLRHAG</sequence>
<evidence type="ECO:0000313" key="10">
    <source>
        <dbReference type="Proteomes" id="UP000183050"/>
    </source>
</evidence>
<gene>
    <name evidence="9" type="ORF">BMW22_07105</name>
</gene>
<evidence type="ECO:0000256" key="5">
    <source>
        <dbReference type="ARBA" id="ARBA00054626"/>
    </source>
</evidence>
<dbReference type="PANTHER" id="PTHR30126">
    <property type="entry name" value="HTH-TYPE TRANSCRIPTIONAL REGULATOR"/>
    <property type="match status" value="1"/>
</dbReference>
<dbReference type="Gene3D" id="3.40.190.290">
    <property type="match status" value="1"/>
</dbReference>
<dbReference type="AlphaFoldDB" id="A0A1L3Z6Y1"/>
<dbReference type="PROSITE" id="PS50931">
    <property type="entry name" value="HTH_LYSR"/>
    <property type="match status" value="1"/>
</dbReference>
<evidence type="ECO:0000256" key="6">
    <source>
        <dbReference type="ARBA" id="ARBA00067332"/>
    </source>
</evidence>
<dbReference type="EMBL" id="CP018228">
    <property type="protein sequence ID" value="API51424.1"/>
    <property type="molecule type" value="Genomic_DNA"/>
</dbReference>
<dbReference type="FunFam" id="1.10.10.10:FF:000001">
    <property type="entry name" value="LysR family transcriptional regulator"/>
    <property type="match status" value="1"/>
</dbReference>
<dbReference type="InterPro" id="IPR005119">
    <property type="entry name" value="LysR_subst-bd"/>
</dbReference>
<accession>A0A1L3Z6Y1</accession>
<evidence type="ECO:0000313" key="9">
    <source>
        <dbReference type="EMBL" id="API51424.1"/>
    </source>
</evidence>
<dbReference type="CDD" id="cd05466">
    <property type="entry name" value="PBP2_LTTR_substrate"/>
    <property type="match status" value="1"/>
</dbReference>
<dbReference type="SUPFAM" id="SSF53850">
    <property type="entry name" value="Periplasmic binding protein-like II"/>
    <property type="match status" value="1"/>
</dbReference>
<dbReference type="PRINTS" id="PR00039">
    <property type="entry name" value="HTHLYSR"/>
</dbReference>
<comment type="similarity">
    <text evidence="1">Belongs to the LysR transcriptional regulatory family.</text>
</comment>
<name>A0A1L3Z6Y1_RHILE</name>
<dbReference type="PANTHER" id="PTHR30126:SF39">
    <property type="entry name" value="HTH-TYPE TRANSCRIPTIONAL REGULATOR CYSL"/>
    <property type="match status" value="1"/>
</dbReference>
<feature type="domain" description="HTH lysR-type" evidence="8">
    <location>
        <begin position="1"/>
        <end position="58"/>
    </location>
</feature>
<organism evidence="9 10">
    <name type="scientific">Rhizobium leguminosarum</name>
    <dbReference type="NCBI Taxonomy" id="384"/>
    <lineage>
        <taxon>Bacteria</taxon>
        <taxon>Pseudomonadati</taxon>
        <taxon>Pseudomonadota</taxon>
        <taxon>Alphaproteobacteria</taxon>
        <taxon>Hyphomicrobiales</taxon>
        <taxon>Rhizobiaceae</taxon>
        <taxon>Rhizobium/Agrobacterium group</taxon>
        <taxon>Rhizobium</taxon>
    </lineage>
</organism>
<dbReference type="Gene3D" id="1.10.10.10">
    <property type="entry name" value="Winged helix-like DNA-binding domain superfamily/Winged helix DNA-binding domain"/>
    <property type="match status" value="1"/>
</dbReference>
<keyword evidence="4" id="KW-0804">Transcription</keyword>
<keyword evidence="2" id="KW-0805">Transcription regulation</keyword>
<evidence type="ECO:0000256" key="2">
    <source>
        <dbReference type="ARBA" id="ARBA00023015"/>
    </source>
</evidence>
<dbReference type="InterPro" id="IPR000847">
    <property type="entry name" value="LysR_HTH_N"/>
</dbReference>
<dbReference type="RefSeq" id="WP_072638203.1">
    <property type="nucleotide sequence ID" value="NZ_CP018228.1"/>
</dbReference>
<evidence type="ECO:0000256" key="3">
    <source>
        <dbReference type="ARBA" id="ARBA00023125"/>
    </source>
</evidence>
<evidence type="ECO:0000256" key="7">
    <source>
        <dbReference type="ARBA" id="ARBA00083243"/>
    </source>
</evidence>
<protein>
    <recommendedName>
        <fullName evidence="6">HTH-type transcriptional regulator TtuA</fullName>
    </recommendedName>
    <alternativeName>
        <fullName evidence="7">Tartrate utilization transcriptional regulator</fullName>
    </alternativeName>
</protein>
<dbReference type="Pfam" id="PF03466">
    <property type="entry name" value="LysR_substrate"/>
    <property type="match status" value="1"/>
</dbReference>
<reference evidence="9 10" key="1">
    <citation type="submission" date="2016-11" db="EMBL/GenBank/DDBJ databases">
        <title>Rhizobium leguminosarum bv. viciae strain Vaf12 isolated from Vavilovia formosa root nodules from Russia, Dagestan.</title>
        <authorList>
            <person name="Kimeklis A."/>
        </authorList>
    </citation>
    <scope>NUCLEOTIDE SEQUENCE [LARGE SCALE GENOMIC DNA]</scope>
    <source>
        <strain evidence="9 10">Vaf-108</strain>
    </source>
</reference>
<dbReference type="InterPro" id="IPR036388">
    <property type="entry name" value="WH-like_DNA-bd_sf"/>
</dbReference>
<proteinExistence type="inferred from homology"/>
<dbReference type="Proteomes" id="UP000183050">
    <property type="component" value="Chromosome"/>
</dbReference>
<evidence type="ECO:0000256" key="4">
    <source>
        <dbReference type="ARBA" id="ARBA00023163"/>
    </source>
</evidence>
<comment type="function">
    <text evidence="5">Transcriptional regulator of the ttuABCDE tartrate utilization operon.</text>
</comment>
<dbReference type="GO" id="GO:0003700">
    <property type="term" value="F:DNA-binding transcription factor activity"/>
    <property type="evidence" value="ECO:0007669"/>
    <property type="project" value="InterPro"/>
</dbReference>
<dbReference type="Pfam" id="PF00126">
    <property type="entry name" value="HTH_1"/>
    <property type="match status" value="1"/>
</dbReference>
<keyword evidence="3" id="KW-0238">DNA-binding</keyword>
<dbReference type="InterPro" id="IPR036390">
    <property type="entry name" value="WH_DNA-bd_sf"/>
</dbReference>
<evidence type="ECO:0000259" key="8">
    <source>
        <dbReference type="PROSITE" id="PS50931"/>
    </source>
</evidence>
<evidence type="ECO:0000256" key="1">
    <source>
        <dbReference type="ARBA" id="ARBA00009437"/>
    </source>
</evidence>